<evidence type="ECO:0000313" key="2">
    <source>
        <dbReference type="Proteomes" id="UP000783871"/>
    </source>
</evidence>
<reference evidence="1 2" key="1">
    <citation type="submission" date="2020-03" db="EMBL/GenBank/DDBJ databases">
        <title>WGS of actinomycetes isolated from Thailand.</title>
        <authorList>
            <person name="Thawai C."/>
        </authorList>
    </citation>
    <scope>NUCLEOTIDE SEQUENCE [LARGE SCALE GENOMIC DNA]</scope>
    <source>
        <strain evidence="1 2">HSS6-12</strain>
    </source>
</reference>
<evidence type="ECO:0008006" key="3">
    <source>
        <dbReference type="Google" id="ProtNLM"/>
    </source>
</evidence>
<keyword evidence="2" id="KW-1185">Reference proteome</keyword>
<comment type="caution">
    <text evidence="1">The sequence shown here is derived from an EMBL/GenBank/DDBJ whole genome shotgun (WGS) entry which is preliminary data.</text>
</comment>
<dbReference type="CDD" id="cd07951">
    <property type="entry name" value="ED_3B_N_AMMECR1"/>
    <property type="match status" value="1"/>
</dbReference>
<accession>A0ABX0Z6A2</accession>
<dbReference type="Proteomes" id="UP000783871">
    <property type="component" value="Unassembled WGS sequence"/>
</dbReference>
<sequence length="239" mass="24138">MPLVAAAVCPHPPLLVPEVAGAAAPELDDLRTACDAAVARLLAAGPDEIVLVGGGPATTTFGASDRGSLRGYGVDVSVPLGPANGAGGERLPLSLTLGAWLVGRSGTALPRSAEAVAVDEPASRCVALGSELLRRGDHRTALLVMGDGSACRGQKSPGYDDPRAEPYDEGVARALATADVDALGDLDPGLSAELRVAGRAPWQVLAGAVRAAGGDWRGELTYDAAPYGVAYLVASWEPA</sequence>
<protein>
    <recommendedName>
        <fullName evidence="3">Catalytic LigB subunit of aromatic ring-opening dioxygenase</fullName>
    </recommendedName>
</protein>
<dbReference type="RefSeq" id="WP_168000080.1">
    <property type="nucleotide sequence ID" value="NZ_JAATEO010000005.1"/>
</dbReference>
<name>A0ABX0Z6A2_9ACTN</name>
<dbReference type="Gene3D" id="3.40.830.10">
    <property type="entry name" value="LigB-like"/>
    <property type="match status" value="1"/>
</dbReference>
<evidence type="ECO:0000313" key="1">
    <source>
        <dbReference type="EMBL" id="NJP31671.1"/>
    </source>
</evidence>
<organism evidence="1 2">
    <name type="scientific">Micromonospora thermarum</name>
    <dbReference type="NCBI Taxonomy" id="2720024"/>
    <lineage>
        <taxon>Bacteria</taxon>
        <taxon>Bacillati</taxon>
        <taxon>Actinomycetota</taxon>
        <taxon>Actinomycetes</taxon>
        <taxon>Micromonosporales</taxon>
        <taxon>Micromonosporaceae</taxon>
        <taxon>Micromonospora</taxon>
    </lineage>
</organism>
<gene>
    <name evidence="1" type="ORF">HCJ94_06615</name>
</gene>
<dbReference type="EMBL" id="JAATEO010000005">
    <property type="protein sequence ID" value="NJP31671.1"/>
    <property type="molecule type" value="Genomic_DNA"/>
</dbReference>
<proteinExistence type="predicted"/>